<dbReference type="Proteomes" id="UP001642487">
    <property type="component" value="Chromosome 5"/>
</dbReference>
<feature type="compositionally biased region" description="Low complexity" evidence="1">
    <location>
        <begin position="136"/>
        <end position="153"/>
    </location>
</feature>
<dbReference type="PANTHER" id="PTHR38386">
    <property type="entry name" value="OS05G0426900 PROTEIN"/>
    <property type="match status" value="1"/>
</dbReference>
<keyword evidence="2" id="KW-0472">Membrane</keyword>
<dbReference type="PANTHER" id="PTHR38386:SF7">
    <property type="entry name" value="TOPOISOMERASE 1-ASSOCIATED FACTOR 1"/>
    <property type="match status" value="1"/>
</dbReference>
<proteinExistence type="predicted"/>
<accession>A0ABP0YNJ4</accession>
<protein>
    <submittedName>
        <fullName evidence="3">Uncharacterized protein</fullName>
    </submittedName>
</protein>
<evidence type="ECO:0000313" key="4">
    <source>
        <dbReference type="Proteomes" id="UP001642487"/>
    </source>
</evidence>
<name>A0ABP0YNJ4_9ROSI</name>
<evidence type="ECO:0000313" key="3">
    <source>
        <dbReference type="EMBL" id="CAK9321961.1"/>
    </source>
</evidence>
<keyword evidence="2" id="KW-0812">Transmembrane</keyword>
<dbReference type="EMBL" id="OZ021739">
    <property type="protein sequence ID" value="CAK9321961.1"/>
    <property type="molecule type" value="Genomic_DNA"/>
</dbReference>
<keyword evidence="2" id="KW-1133">Transmembrane helix</keyword>
<feature type="compositionally biased region" description="Basic and acidic residues" evidence="1">
    <location>
        <begin position="106"/>
        <end position="116"/>
    </location>
</feature>
<evidence type="ECO:0000256" key="1">
    <source>
        <dbReference type="SAM" id="MobiDB-lite"/>
    </source>
</evidence>
<sequence>MSLIFIYLLIFVGSFDFYFLFFIINLHKSLGIFRHNFSPIPKLKNTKKRRKTKMADGYSKIKAACKLKSRSIDYSDLSSLPHSLRFNAAVSNPISHDSSQNRRNRPREPPHGRLPEEVEEEEEEEKEYEYGGTGTGTVATLSRNSSVSSSASGFQSAVKRALSMRRSSSVAERYCRIHDQFATFATAMEDDEMEGGKAGGSVMKEKKKKTAAGKMVRACKRLLGL</sequence>
<keyword evidence="4" id="KW-1185">Reference proteome</keyword>
<organism evidence="3 4">
    <name type="scientific">Citrullus colocynthis</name>
    <name type="common">colocynth</name>
    <dbReference type="NCBI Taxonomy" id="252529"/>
    <lineage>
        <taxon>Eukaryota</taxon>
        <taxon>Viridiplantae</taxon>
        <taxon>Streptophyta</taxon>
        <taxon>Embryophyta</taxon>
        <taxon>Tracheophyta</taxon>
        <taxon>Spermatophyta</taxon>
        <taxon>Magnoliopsida</taxon>
        <taxon>eudicotyledons</taxon>
        <taxon>Gunneridae</taxon>
        <taxon>Pentapetalae</taxon>
        <taxon>rosids</taxon>
        <taxon>fabids</taxon>
        <taxon>Cucurbitales</taxon>
        <taxon>Cucurbitaceae</taxon>
        <taxon>Benincaseae</taxon>
        <taxon>Citrullus</taxon>
    </lineage>
</organism>
<feature type="transmembrane region" description="Helical" evidence="2">
    <location>
        <begin position="6"/>
        <end position="26"/>
    </location>
</feature>
<evidence type="ECO:0000256" key="2">
    <source>
        <dbReference type="SAM" id="Phobius"/>
    </source>
</evidence>
<reference evidence="3 4" key="1">
    <citation type="submission" date="2024-03" db="EMBL/GenBank/DDBJ databases">
        <authorList>
            <person name="Gkanogiannis A."/>
            <person name="Becerra Lopez-Lavalle L."/>
        </authorList>
    </citation>
    <scope>NUCLEOTIDE SEQUENCE [LARGE SCALE GENOMIC DNA]</scope>
</reference>
<feature type="region of interest" description="Disordered" evidence="1">
    <location>
        <begin position="91"/>
        <end position="153"/>
    </location>
</feature>
<gene>
    <name evidence="3" type="ORF">CITCOLO1_LOCUS14069</name>
</gene>
<feature type="compositionally biased region" description="Acidic residues" evidence="1">
    <location>
        <begin position="117"/>
        <end position="127"/>
    </location>
</feature>